<reference evidence="3 4" key="1">
    <citation type="submission" date="2022-05" db="EMBL/GenBank/DDBJ databases">
        <title>Sporolactobacillus sp nov CPB3-1, isolated from tree bark (Mangifera indica L.).</title>
        <authorList>
            <person name="Phuengjayaem S."/>
            <person name="Tanasupawat S."/>
        </authorList>
    </citation>
    <scope>NUCLEOTIDE SEQUENCE [LARGE SCALE GENOMIC DNA]</scope>
    <source>
        <strain evidence="3 4">CPB3-1</strain>
    </source>
</reference>
<dbReference type="Proteomes" id="UP001203004">
    <property type="component" value="Unassembled WGS sequence"/>
</dbReference>
<dbReference type="Gene3D" id="3.40.50.1820">
    <property type="entry name" value="alpha/beta hydrolase"/>
    <property type="match status" value="1"/>
</dbReference>
<protein>
    <submittedName>
        <fullName evidence="3">Alpha/beta hydrolase</fullName>
    </submittedName>
</protein>
<evidence type="ECO:0000313" key="4">
    <source>
        <dbReference type="Proteomes" id="UP001203004"/>
    </source>
</evidence>
<feature type="chain" id="PRO_5047332219" evidence="1">
    <location>
        <begin position="24"/>
        <end position="332"/>
    </location>
</feature>
<dbReference type="PANTHER" id="PTHR43358:SF4">
    <property type="entry name" value="ALPHA_BETA HYDROLASE FOLD-1 DOMAIN-CONTAINING PROTEIN"/>
    <property type="match status" value="1"/>
</dbReference>
<dbReference type="SUPFAM" id="SSF53474">
    <property type="entry name" value="alpha/beta-Hydrolases"/>
    <property type="match status" value="1"/>
</dbReference>
<feature type="signal peptide" evidence="1">
    <location>
        <begin position="1"/>
        <end position="23"/>
    </location>
</feature>
<dbReference type="GO" id="GO:0016787">
    <property type="term" value="F:hydrolase activity"/>
    <property type="evidence" value="ECO:0007669"/>
    <property type="project" value="UniProtKB-KW"/>
</dbReference>
<dbReference type="InterPro" id="IPR052920">
    <property type="entry name" value="DNA-binding_regulatory"/>
</dbReference>
<dbReference type="RefSeq" id="WP_249099369.1">
    <property type="nucleotide sequence ID" value="NZ_JAMAST010000003.1"/>
</dbReference>
<sequence>MKKLPNKMKTKVVLLSAALTAAAAVFKVTESMVGHHFYRLAIAREDSPRRKNLDPAVPKGRIDPLIQERINEQNAAKQHFLQACPPTDLFINSSDGLKLHACRFVPHPECHRWAVLLHGYMGDASNMFYYASVFADHQFNVLIPDLRGAGQSEGDYIGMGWHDRLDVVAWINRLVKWDPQARIVIFGISMGAATAMMTAGEKLPSHVACVVEDCGYTSVADEFAYELRNLFRLPAFPILRFADRVTRSRAGYGIFEASAIEQLKKSNVPILFIHGDKDTFVPTSMVHRVYEAAAGDKELLLVKNATHGASALVDPELYFSTLFRFIDKYIGC</sequence>
<comment type="caution">
    <text evidence="3">The sequence shown here is derived from an EMBL/GenBank/DDBJ whole genome shotgun (WGS) entry which is preliminary data.</text>
</comment>
<accession>A0ABT0MAZ4</accession>
<dbReference type="Pfam" id="PF00561">
    <property type="entry name" value="Abhydrolase_1"/>
    <property type="match status" value="1"/>
</dbReference>
<keyword evidence="1" id="KW-0732">Signal</keyword>
<evidence type="ECO:0000259" key="2">
    <source>
        <dbReference type="Pfam" id="PF00561"/>
    </source>
</evidence>
<name>A0ABT0MAZ4_9BACL</name>
<evidence type="ECO:0000256" key="1">
    <source>
        <dbReference type="SAM" id="SignalP"/>
    </source>
</evidence>
<dbReference type="InterPro" id="IPR029058">
    <property type="entry name" value="AB_hydrolase_fold"/>
</dbReference>
<dbReference type="EMBL" id="JAMAST010000003">
    <property type="protein sequence ID" value="MCL1631444.1"/>
    <property type="molecule type" value="Genomic_DNA"/>
</dbReference>
<feature type="domain" description="AB hydrolase-1" evidence="2">
    <location>
        <begin position="115"/>
        <end position="231"/>
    </location>
</feature>
<proteinExistence type="predicted"/>
<dbReference type="PANTHER" id="PTHR43358">
    <property type="entry name" value="ALPHA/BETA-HYDROLASE"/>
    <property type="match status" value="1"/>
</dbReference>
<evidence type="ECO:0000313" key="3">
    <source>
        <dbReference type="EMBL" id="MCL1631444.1"/>
    </source>
</evidence>
<keyword evidence="3" id="KW-0378">Hydrolase</keyword>
<dbReference type="InterPro" id="IPR000073">
    <property type="entry name" value="AB_hydrolase_1"/>
</dbReference>
<keyword evidence="4" id="KW-1185">Reference proteome</keyword>
<gene>
    <name evidence="3" type="ORF">M3N64_05690</name>
</gene>
<organism evidence="3 4">
    <name type="scientific">Sporolactobacillus mangiferae</name>
    <dbReference type="NCBI Taxonomy" id="2940498"/>
    <lineage>
        <taxon>Bacteria</taxon>
        <taxon>Bacillati</taxon>
        <taxon>Bacillota</taxon>
        <taxon>Bacilli</taxon>
        <taxon>Bacillales</taxon>
        <taxon>Sporolactobacillaceae</taxon>
        <taxon>Sporolactobacillus</taxon>
    </lineage>
</organism>